<dbReference type="GO" id="GO:0005886">
    <property type="term" value="C:plasma membrane"/>
    <property type="evidence" value="ECO:0007669"/>
    <property type="project" value="TreeGrafter"/>
</dbReference>
<dbReference type="EMBL" id="CAJPVJ010021779">
    <property type="protein sequence ID" value="CAG2178053.1"/>
    <property type="molecule type" value="Genomic_DNA"/>
</dbReference>
<feature type="domain" description="Ras-GEF" evidence="3">
    <location>
        <begin position="84"/>
        <end position="280"/>
    </location>
</feature>
<name>A0A7R9MJD6_9ACAR</name>
<dbReference type="Gene3D" id="1.10.840.10">
    <property type="entry name" value="Ras guanine-nucleotide exchange factors catalytic domain"/>
    <property type="match status" value="1"/>
</dbReference>
<keyword evidence="1 2" id="KW-0344">Guanine-nucleotide releasing factor</keyword>
<keyword evidence="5" id="KW-1185">Reference proteome</keyword>
<evidence type="ECO:0000259" key="3">
    <source>
        <dbReference type="PROSITE" id="PS50009"/>
    </source>
</evidence>
<dbReference type="Pfam" id="PF00617">
    <property type="entry name" value="RasGEF"/>
    <property type="match status" value="1"/>
</dbReference>
<dbReference type="SUPFAM" id="SSF48366">
    <property type="entry name" value="Ras GEF"/>
    <property type="match status" value="1"/>
</dbReference>
<dbReference type="SMART" id="SM00147">
    <property type="entry name" value="RasGEF"/>
    <property type="match status" value="1"/>
</dbReference>
<dbReference type="OrthoDB" id="10254377at2759"/>
<dbReference type="InterPro" id="IPR008937">
    <property type="entry name" value="Ras-like_GEF"/>
</dbReference>
<dbReference type="InterPro" id="IPR023578">
    <property type="entry name" value="Ras_GEF_dom_sf"/>
</dbReference>
<dbReference type="GO" id="GO:0007265">
    <property type="term" value="P:Ras protein signal transduction"/>
    <property type="evidence" value="ECO:0007669"/>
    <property type="project" value="TreeGrafter"/>
</dbReference>
<evidence type="ECO:0000256" key="1">
    <source>
        <dbReference type="ARBA" id="ARBA00022658"/>
    </source>
</evidence>
<dbReference type="PROSITE" id="PS50009">
    <property type="entry name" value="RASGEF_CAT"/>
    <property type="match status" value="1"/>
</dbReference>
<proteinExistence type="predicted"/>
<organism evidence="4">
    <name type="scientific">Oppiella nova</name>
    <dbReference type="NCBI Taxonomy" id="334625"/>
    <lineage>
        <taxon>Eukaryota</taxon>
        <taxon>Metazoa</taxon>
        <taxon>Ecdysozoa</taxon>
        <taxon>Arthropoda</taxon>
        <taxon>Chelicerata</taxon>
        <taxon>Arachnida</taxon>
        <taxon>Acari</taxon>
        <taxon>Acariformes</taxon>
        <taxon>Sarcoptiformes</taxon>
        <taxon>Oribatida</taxon>
        <taxon>Brachypylina</taxon>
        <taxon>Oppioidea</taxon>
        <taxon>Oppiidae</taxon>
        <taxon>Oppiella</taxon>
    </lineage>
</organism>
<dbReference type="PANTHER" id="PTHR23113">
    <property type="entry name" value="GUANINE NUCLEOTIDE EXCHANGE FACTOR"/>
    <property type="match status" value="1"/>
</dbReference>
<dbReference type="Proteomes" id="UP000728032">
    <property type="component" value="Unassembled WGS sequence"/>
</dbReference>
<sequence>MKASFQSDPQPIDSRVHSLAIHSPNDSHDDSTISTTNSYAALTPTIIRNASIDLQNWSPINTFRLDVGDYNAKYDDIQDVQRVAPDDLASQMTLIDLSIFVAIQPQELSSGQWNGTRKYQNSPNVVAFTQRFNRVSFWVIQEILSHKTAKHRAEVAGHFLKVAKRLLDLNNLHSAFAIKSALSSAPIHRLSKTWELLSRKDKQTFKLLDDLFADTDNFERLRDHLSSTKTPCIPYLGLYLHDIVYVDVAHPMSRGRPTQHWKNKMDSILRIIAEFQRSVY</sequence>
<dbReference type="GO" id="GO:0005085">
    <property type="term" value="F:guanyl-nucleotide exchange factor activity"/>
    <property type="evidence" value="ECO:0007669"/>
    <property type="project" value="UniProtKB-KW"/>
</dbReference>
<evidence type="ECO:0000313" key="4">
    <source>
        <dbReference type="EMBL" id="CAD7660917.1"/>
    </source>
</evidence>
<reference evidence="4" key="1">
    <citation type="submission" date="2020-11" db="EMBL/GenBank/DDBJ databases">
        <authorList>
            <person name="Tran Van P."/>
        </authorList>
    </citation>
    <scope>NUCLEOTIDE SEQUENCE</scope>
</reference>
<evidence type="ECO:0000313" key="5">
    <source>
        <dbReference type="Proteomes" id="UP000728032"/>
    </source>
</evidence>
<dbReference type="InterPro" id="IPR001895">
    <property type="entry name" value="RASGEF_cat_dom"/>
</dbReference>
<gene>
    <name evidence="4" type="ORF">ONB1V03_LOCUS17479</name>
</gene>
<feature type="non-terminal residue" evidence="4">
    <location>
        <position position="1"/>
    </location>
</feature>
<dbReference type="CDD" id="cd00155">
    <property type="entry name" value="RasGEF"/>
    <property type="match status" value="1"/>
</dbReference>
<dbReference type="InterPro" id="IPR036964">
    <property type="entry name" value="RASGEF_cat_dom_sf"/>
</dbReference>
<evidence type="ECO:0000256" key="2">
    <source>
        <dbReference type="PROSITE-ProRule" id="PRU00168"/>
    </source>
</evidence>
<protein>
    <recommendedName>
        <fullName evidence="3">Ras-GEF domain-containing protein</fullName>
    </recommendedName>
</protein>
<dbReference type="AlphaFoldDB" id="A0A7R9MJD6"/>
<dbReference type="EMBL" id="OC936604">
    <property type="protein sequence ID" value="CAD7660917.1"/>
    <property type="molecule type" value="Genomic_DNA"/>
</dbReference>
<dbReference type="PANTHER" id="PTHR23113:SF368">
    <property type="entry name" value="CELL DIVISION CONTROL PROTEIN 25"/>
    <property type="match status" value="1"/>
</dbReference>
<accession>A0A7R9MJD6</accession>